<dbReference type="Proteomes" id="UP001446871">
    <property type="component" value="Unassembled WGS sequence"/>
</dbReference>
<protein>
    <submittedName>
        <fullName evidence="1">Uncharacterized protein</fullName>
    </submittedName>
</protein>
<gene>
    <name evidence="1" type="ORF">PG996_011067</name>
</gene>
<name>A0ABR1UE04_9PEZI</name>
<comment type="caution">
    <text evidence="1">The sequence shown here is derived from an EMBL/GenBank/DDBJ whole genome shotgun (WGS) entry which is preliminary data.</text>
</comment>
<evidence type="ECO:0000313" key="2">
    <source>
        <dbReference type="Proteomes" id="UP001446871"/>
    </source>
</evidence>
<reference evidence="1 2" key="1">
    <citation type="submission" date="2023-01" db="EMBL/GenBank/DDBJ databases">
        <title>Analysis of 21 Apiospora genomes using comparative genomics revels a genus with tremendous synthesis potential of carbohydrate active enzymes and secondary metabolites.</title>
        <authorList>
            <person name="Sorensen T."/>
        </authorList>
    </citation>
    <scope>NUCLEOTIDE SEQUENCE [LARGE SCALE GENOMIC DNA]</scope>
    <source>
        <strain evidence="1 2">CBS 83171</strain>
    </source>
</reference>
<organism evidence="1 2">
    <name type="scientific">Apiospora saccharicola</name>
    <dbReference type="NCBI Taxonomy" id="335842"/>
    <lineage>
        <taxon>Eukaryota</taxon>
        <taxon>Fungi</taxon>
        <taxon>Dikarya</taxon>
        <taxon>Ascomycota</taxon>
        <taxon>Pezizomycotina</taxon>
        <taxon>Sordariomycetes</taxon>
        <taxon>Xylariomycetidae</taxon>
        <taxon>Amphisphaeriales</taxon>
        <taxon>Apiosporaceae</taxon>
        <taxon>Apiospora</taxon>
    </lineage>
</organism>
<evidence type="ECO:0000313" key="1">
    <source>
        <dbReference type="EMBL" id="KAK8057130.1"/>
    </source>
</evidence>
<dbReference type="EMBL" id="JAQQWM010000007">
    <property type="protein sequence ID" value="KAK8057130.1"/>
    <property type="molecule type" value="Genomic_DNA"/>
</dbReference>
<accession>A0ABR1UE04</accession>
<sequence>MAASNRSYSDQAKICLKYEVDTQFNRLCHILKSINSSQDVDAWKLERDKIHGQLAALKTELAIVNHKIESRILPQTVAMEFQSHLDSRLQGEDDTIASWARDYWNRRLNDVDIGIQESHILHPPASPAEDVHPVETHEAESTCSNYSDGILAALDSFVGDTSDTETQDFLIKEKS</sequence>
<keyword evidence="2" id="KW-1185">Reference proteome</keyword>
<proteinExistence type="predicted"/>